<evidence type="ECO:0000256" key="1">
    <source>
        <dbReference type="ARBA" id="ARBA00018672"/>
    </source>
</evidence>
<comment type="function">
    <text evidence="6">May play the central regulatory role in sporulation. It may be an element of the effector pathway responsible for the activation of sporulation genes in response to nutritional stress. Spo0A may act in concert with spo0H (a sigma factor) to control the expression of some genes that are critical to the sporulation process.</text>
</comment>
<evidence type="ECO:0000256" key="7">
    <source>
        <dbReference type="PROSITE-ProRule" id="PRU00169"/>
    </source>
</evidence>
<keyword evidence="11" id="KW-1185">Reference proteome</keyword>
<dbReference type="PANTHER" id="PTHR43214">
    <property type="entry name" value="TWO-COMPONENT RESPONSE REGULATOR"/>
    <property type="match status" value="1"/>
</dbReference>
<evidence type="ECO:0000259" key="9">
    <source>
        <dbReference type="PROSITE" id="PS50110"/>
    </source>
</evidence>
<name>A0AA45WXP6_9CLOT</name>
<comment type="caution">
    <text evidence="10">The sequence shown here is derived from an EMBL/GenBank/DDBJ whole genome shotgun (WGS) entry which is preliminary data.</text>
</comment>
<sequence length="194" mass="21097">MIVRDSLTSLIDAQPDMKVVAGIGSAGKAMEACRTSSPDLVLMDVRTEHNENGIVAADKLRTVFPEIKVIIMTGMPEITYLDSARKAGVDSFLYKNVHSETLLTTIRSTMEGYGTFPGKSPSVLPGNLTFTKTEINVLKLVCKAKSRKEIAKELIMSEGSVKAVITNILNKTGYDSIMKFAVYAVSNGYILPDD</sequence>
<dbReference type="Proteomes" id="UP001158066">
    <property type="component" value="Unassembled WGS sequence"/>
</dbReference>
<evidence type="ECO:0000313" key="10">
    <source>
        <dbReference type="EMBL" id="SMP65636.1"/>
    </source>
</evidence>
<dbReference type="InterPro" id="IPR001789">
    <property type="entry name" value="Sig_transdc_resp-reg_receiver"/>
</dbReference>
<proteinExistence type="predicted"/>
<dbReference type="InterPro" id="IPR011006">
    <property type="entry name" value="CheY-like_superfamily"/>
</dbReference>
<dbReference type="EMBL" id="FXUF01000013">
    <property type="protein sequence ID" value="SMP65636.1"/>
    <property type="molecule type" value="Genomic_DNA"/>
</dbReference>
<evidence type="ECO:0000313" key="11">
    <source>
        <dbReference type="Proteomes" id="UP001158066"/>
    </source>
</evidence>
<evidence type="ECO:0000256" key="4">
    <source>
        <dbReference type="ARBA" id="ARBA00023125"/>
    </source>
</evidence>
<accession>A0AA45WXP6</accession>
<dbReference type="SMART" id="SM00421">
    <property type="entry name" value="HTH_LUXR"/>
    <property type="match status" value="1"/>
</dbReference>
<keyword evidence="2 7" id="KW-0597">Phosphoprotein</keyword>
<dbReference type="InterPro" id="IPR039420">
    <property type="entry name" value="WalR-like"/>
</dbReference>
<dbReference type="PROSITE" id="PS50110">
    <property type="entry name" value="RESPONSE_REGULATORY"/>
    <property type="match status" value="1"/>
</dbReference>
<evidence type="ECO:0000256" key="2">
    <source>
        <dbReference type="ARBA" id="ARBA00022553"/>
    </source>
</evidence>
<dbReference type="AlphaFoldDB" id="A0AA45WXP6"/>
<evidence type="ECO:0000259" key="8">
    <source>
        <dbReference type="PROSITE" id="PS50043"/>
    </source>
</evidence>
<dbReference type="GO" id="GO:0006355">
    <property type="term" value="P:regulation of DNA-templated transcription"/>
    <property type="evidence" value="ECO:0007669"/>
    <property type="project" value="InterPro"/>
</dbReference>
<dbReference type="InterPro" id="IPR058245">
    <property type="entry name" value="NreC/VraR/RcsB-like_REC"/>
</dbReference>
<dbReference type="PROSITE" id="PS50043">
    <property type="entry name" value="HTH_LUXR_2"/>
    <property type="match status" value="1"/>
</dbReference>
<dbReference type="SUPFAM" id="SSF52172">
    <property type="entry name" value="CheY-like"/>
    <property type="match status" value="1"/>
</dbReference>
<protein>
    <recommendedName>
        <fullName evidence="1">Stage 0 sporulation protein A homolog</fullName>
    </recommendedName>
</protein>
<keyword evidence="5" id="KW-0804">Transcription</keyword>
<feature type="domain" description="HTH luxR-type" evidence="8">
    <location>
        <begin position="123"/>
        <end position="188"/>
    </location>
</feature>
<evidence type="ECO:0000256" key="3">
    <source>
        <dbReference type="ARBA" id="ARBA00023015"/>
    </source>
</evidence>
<dbReference type="SMART" id="SM00448">
    <property type="entry name" value="REC"/>
    <property type="match status" value="1"/>
</dbReference>
<dbReference type="GO" id="GO:0000160">
    <property type="term" value="P:phosphorelay signal transduction system"/>
    <property type="evidence" value="ECO:0007669"/>
    <property type="project" value="InterPro"/>
</dbReference>
<keyword evidence="4" id="KW-0238">DNA-binding</keyword>
<feature type="modified residue" description="4-aspartylphosphate" evidence="7">
    <location>
        <position position="44"/>
    </location>
</feature>
<feature type="domain" description="Response regulatory" evidence="9">
    <location>
        <begin position="1"/>
        <end position="110"/>
    </location>
</feature>
<dbReference type="InterPro" id="IPR016032">
    <property type="entry name" value="Sig_transdc_resp-reg_C-effctor"/>
</dbReference>
<dbReference type="InterPro" id="IPR000792">
    <property type="entry name" value="Tscrpt_reg_LuxR_C"/>
</dbReference>
<gene>
    <name evidence="10" type="ORF">SAMN06296020_11310</name>
</gene>
<dbReference type="Pfam" id="PF00196">
    <property type="entry name" value="GerE"/>
    <property type="match status" value="1"/>
</dbReference>
<dbReference type="SUPFAM" id="SSF46894">
    <property type="entry name" value="C-terminal effector domain of the bipartite response regulators"/>
    <property type="match status" value="1"/>
</dbReference>
<dbReference type="PANTHER" id="PTHR43214:SF43">
    <property type="entry name" value="TWO-COMPONENT RESPONSE REGULATOR"/>
    <property type="match status" value="1"/>
</dbReference>
<dbReference type="CDD" id="cd17535">
    <property type="entry name" value="REC_NarL-like"/>
    <property type="match status" value="1"/>
</dbReference>
<organism evidence="10 11">
    <name type="scientific">Anoxynatronum buryatiense</name>
    <dbReference type="NCBI Taxonomy" id="489973"/>
    <lineage>
        <taxon>Bacteria</taxon>
        <taxon>Bacillati</taxon>
        <taxon>Bacillota</taxon>
        <taxon>Clostridia</taxon>
        <taxon>Eubacteriales</taxon>
        <taxon>Clostridiaceae</taxon>
        <taxon>Anoxynatronum</taxon>
    </lineage>
</organism>
<evidence type="ECO:0000256" key="6">
    <source>
        <dbReference type="ARBA" id="ARBA00024867"/>
    </source>
</evidence>
<dbReference type="Pfam" id="PF00072">
    <property type="entry name" value="Response_reg"/>
    <property type="match status" value="1"/>
</dbReference>
<reference evidence="10" key="1">
    <citation type="submission" date="2017-05" db="EMBL/GenBank/DDBJ databases">
        <authorList>
            <person name="Varghese N."/>
            <person name="Submissions S."/>
        </authorList>
    </citation>
    <scope>NUCLEOTIDE SEQUENCE</scope>
    <source>
        <strain evidence="10">Su22</strain>
    </source>
</reference>
<dbReference type="GO" id="GO:0003677">
    <property type="term" value="F:DNA binding"/>
    <property type="evidence" value="ECO:0007669"/>
    <property type="project" value="UniProtKB-KW"/>
</dbReference>
<evidence type="ECO:0000256" key="5">
    <source>
        <dbReference type="ARBA" id="ARBA00023163"/>
    </source>
</evidence>
<keyword evidence="3" id="KW-0805">Transcription regulation</keyword>
<dbReference type="Gene3D" id="3.40.50.2300">
    <property type="match status" value="1"/>
</dbReference>